<name>A0A0D6DQW7_9STAP</name>
<dbReference type="GO" id="GO:0016491">
    <property type="term" value="F:oxidoreductase activity"/>
    <property type="evidence" value="ECO:0007669"/>
    <property type="project" value="UniProtKB-KW"/>
</dbReference>
<keyword evidence="3" id="KW-0862">Zinc</keyword>
<evidence type="ECO:0000256" key="1">
    <source>
        <dbReference type="ARBA" id="ARBA00001947"/>
    </source>
</evidence>
<sequence>MKAVTFQGKKKMKMKKVPDPKIIEPTDAIIKITASGICGSDLHLYHQGDMFMDKDFVIGHEPMGIVEEVGKDVKKLKKVIV</sequence>
<dbReference type="InterPro" id="IPR011032">
    <property type="entry name" value="GroES-like_sf"/>
</dbReference>
<keyword evidence="2" id="KW-0479">Metal-binding</keyword>
<protein>
    <submittedName>
        <fullName evidence="6">Alcohol dehydrogenase GroES-like domain-containing protein</fullName>
    </submittedName>
</protein>
<reference evidence="6" key="1">
    <citation type="journal article" date="2015" name="Antimicrob. Agents Chemother.">
        <title>First Staphylococcal Cassette Chromosome mec Containing a mecB-Carrying Gene Complex Independent of Transposon Tn6045 in a Macrococcus caseolyticus Isolate from a Canine Infection.</title>
        <authorList>
            <person name="Gomez-Sanz E."/>
            <person name="Schwendener S."/>
            <person name="Thomann A."/>
            <person name="Gobeli Brawand S."/>
            <person name="Perreten V."/>
        </authorList>
    </citation>
    <scope>NUCLEOTIDE SEQUENCE</scope>
    <source>
        <strain evidence="6">KM45013</strain>
    </source>
</reference>
<comment type="cofactor">
    <cofactor evidence="1">
        <name>Zn(2+)</name>
        <dbReference type="ChEBI" id="CHEBI:29105"/>
    </cofactor>
</comment>
<dbReference type="EMBL" id="HG970732">
    <property type="protein sequence ID" value="CDO67659.1"/>
    <property type="molecule type" value="Genomic_DNA"/>
</dbReference>
<dbReference type="Gene3D" id="3.90.180.10">
    <property type="entry name" value="Medium-chain alcohol dehydrogenases, catalytic domain"/>
    <property type="match status" value="1"/>
</dbReference>
<feature type="domain" description="Alcohol dehydrogenase-like N-terminal" evidence="5">
    <location>
        <begin position="25"/>
        <end position="78"/>
    </location>
</feature>
<evidence type="ECO:0000313" key="6">
    <source>
        <dbReference type="EMBL" id="CDO67659.1"/>
    </source>
</evidence>
<dbReference type="SUPFAM" id="SSF50129">
    <property type="entry name" value="GroES-like"/>
    <property type="match status" value="1"/>
</dbReference>
<dbReference type="Pfam" id="PF08240">
    <property type="entry name" value="ADH_N"/>
    <property type="match status" value="1"/>
</dbReference>
<dbReference type="AlphaFoldDB" id="A0A0D6DQW7"/>
<organism evidence="6">
    <name type="scientific">Macrococcoides canis</name>
    <dbReference type="NCBI Taxonomy" id="1855823"/>
    <lineage>
        <taxon>Bacteria</taxon>
        <taxon>Bacillati</taxon>
        <taxon>Bacillota</taxon>
        <taxon>Bacilli</taxon>
        <taxon>Bacillales</taxon>
        <taxon>Staphylococcaceae</taxon>
        <taxon>Macrococcoides</taxon>
    </lineage>
</organism>
<evidence type="ECO:0000256" key="4">
    <source>
        <dbReference type="ARBA" id="ARBA00023002"/>
    </source>
</evidence>
<accession>A0A0D6DQW7</accession>
<keyword evidence="4" id="KW-0560">Oxidoreductase</keyword>
<dbReference type="PANTHER" id="PTHR42813">
    <property type="entry name" value="ZINC-TYPE ALCOHOL DEHYDROGENASE-LIKE"/>
    <property type="match status" value="1"/>
</dbReference>
<proteinExistence type="predicted"/>
<evidence type="ECO:0000259" key="5">
    <source>
        <dbReference type="Pfam" id="PF08240"/>
    </source>
</evidence>
<dbReference type="PROSITE" id="PS00059">
    <property type="entry name" value="ADH_ZINC"/>
    <property type="match status" value="1"/>
</dbReference>
<dbReference type="InterPro" id="IPR013154">
    <property type="entry name" value="ADH-like_N"/>
</dbReference>
<dbReference type="GO" id="GO:0008270">
    <property type="term" value="F:zinc ion binding"/>
    <property type="evidence" value="ECO:0007669"/>
    <property type="project" value="InterPro"/>
</dbReference>
<dbReference type="PANTHER" id="PTHR42813:SF2">
    <property type="entry name" value="DEHYDROGENASE, ZINC-CONTAINING, PUTATIVE (AFU_ORTHOLOGUE AFUA_2G02810)-RELATED"/>
    <property type="match status" value="1"/>
</dbReference>
<dbReference type="InterPro" id="IPR002328">
    <property type="entry name" value="ADH_Zn_CS"/>
</dbReference>
<evidence type="ECO:0000256" key="3">
    <source>
        <dbReference type="ARBA" id="ARBA00022833"/>
    </source>
</evidence>
<evidence type="ECO:0000256" key="2">
    <source>
        <dbReference type="ARBA" id="ARBA00022723"/>
    </source>
</evidence>